<protein>
    <submittedName>
        <fullName evidence="2">Uncharacterized protein</fullName>
    </submittedName>
</protein>
<dbReference type="AlphaFoldDB" id="A0AAD5Q350"/>
<gene>
    <name evidence="2" type="ORF">P43SY_004932</name>
</gene>
<keyword evidence="3" id="KW-1185">Reference proteome</keyword>
<name>A0AAD5Q350_PYTIN</name>
<dbReference type="EMBL" id="JAKCXM010000468">
    <property type="protein sequence ID" value="KAJ0393731.1"/>
    <property type="molecule type" value="Genomic_DNA"/>
</dbReference>
<accession>A0AAD5Q350</accession>
<evidence type="ECO:0000313" key="2">
    <source>
        <dbReference type="EMBL" id="KAJ0393731.1"/>
    </source>
</evidence>
<dbReference type="Proteomes" id="UP001209570">
    <property type="component" value="Unassembled WGS sequence"/>
</dbReference>
<evidence type="ECO:0000256" key="1">
    <source>
        <dbReference type="SAM" id="MobiDB-lite"/>
    </source>
</evidence>
<sequence>MKDWNWFTHSCRTLRSGVDYEFSDMAHTREYEMHIHMRSTFVQAAQSINTLMHSTPAILPSLVRRFEVLIPITFALVLERRESLKWHAALATLHLIFTSDCREIAIRHLAQLVSIDVEDLRCLPAHVSSESLYRVLLGNDERRRLVALHFYENGWIKELPTMLHSSCLTEYDSSLRDLAYAVDAAVHHIFPPLQPPSEPADVDESCLQDAEEDAEQQGRRWESDQEVDMASDQRLRQRLEQHFDHYRRLSQTLAPSPPATVAANAKGIVRFKEGC</sequence>
<reference evidence="2" key="1">
    <citation type="submission" date="2021-12" db="EMBL/GenBank/DDBJ databases">
        <title>Prjna785345.</title>
        <authorList>
            <person name="Rujirawat T."/>
            <person name="Krajaejun T."/>
        </authorList>
    </citation>
    <scope>NUCLEOTIDE SEQUENCE</scope>
    <source>
        <strain evidence="2">Pi057C3</strain>
    </source>
</reference>
<organism evidence="2 3">
    <name type="scientific">Pythium insidiosum</name>
    <name type="common">Pythiosis disease agent</name>
    <dbReference type="NCBI Taxonomy" id="114742"/>
    <lineage>
        <taxon>Eukaryota</taxon>
        <taxon>Sar</taxon>
        <taxon>Stramenopiles</taxon>
        <taxon>Oomycota</taxon>
        <taxon>Peronosporomycetes</taxon>
        <taxon>Pythiales</taxon>
        <taxon>Pythiaceae</taxon>
        <taxon>Pythium</taxon>
    </lineage>
</organism>
<proteinExistence type="predicted"/>
<evidence type="ECO:0000313" key="3">
    <source>
        <dbReference type="Proteomes" id="UP001209570"/>
    </source>
</evidence>
<feature type="region of interest" description="Disordered" evidence="1">
    <location>
        <begin position="193"/>
        <end position="228"/>
    </location>
</feature>
<feature type="compositionally biased region" description="Acidic residues" evidence="1">
    <location>
        <begin position="200"/>
        <end position="215"/>
    </location>
</feature>
<comment type="caution">
    <text evidence="2">The sequence shown here is derived from an EMBL/GenBank/DDBJ whole genome shotgun (WGS) entry which is preliminary data.</text>
</comment>